<evidence type="ECO:0000256" key="1">
    <source>
        <dbReference type="ARBA" id="ARBA00004861"/>
    </source>
</evidence>
<evidence type="ECO:0000256" key="2">
    <source>
        <dbReference type="ARBA" id="ARBA00008847"/>
    </source>
</evidence>
<dbReference type="EMBL" id="PCRQ01000028">
    <property type="protein sequence ID" value="PIP24349.1"/>
    <property type="molecule type" value="Genomic_DNA"/>
</dbReference>
<keyword evidence="5 7" id="KW-0456">Lyase</keyword>
<dbReference type="InterPro" id="IPR011060">
    <property type="entry name" value="RibuloseP-bd_barrel"/>
</dbReference>
<dbReference type="InterPro" id="IPR011995">
    <property type="entry name" value="OMPdecase_type-2"/>
</dbReference>
<keyword evidence="4 7" id="KW-0665">Pyrimidine biosynthesis</keyword>
<feature type="active site" description="Proton donor" evidence="7">
    <location>
        <position position="108"/>
    </location>
</feature>
<protein>
    <recommendedName>
        <fullName evidence="7">Orotidine 5'-phosphate decarboxylase</fullName>
        <ecNumber evidence="7">4.1.1.23</ecNumber>
    </recommendedName>
    <alternativeName>
        <fullName evidence="7">OMP decarboxylase</fullName>
        <shortName evidence="7">OMPDCase</shortName>
        <shortName evidence="7">OMPdecase</shortName>
    </alternativeName>
</protein>
<evidence type="ECO:0000259" key="8">
    <source>
        <dbReference type="SMART" id="SM00934"/>
    </source>
</evidence>
<dbReference type="InterPro" id="IPR001754">
    <property type="entry name" value="OMPdeCOase_dom"/>
</dbReference>
<gene>
    <name evidence="7 9" type="primary">pyrF</name>
    <name evidence="9" type="ORF">COX35_01210</name>
</gene>
<dbReference type="PANTHER" id="PTHR43375">
    <property type="entry name" value="OROTIDINE 5'-PHOSPHATE DECARBOXYLASE"/>
    <property type="match status" value="1"/>
</dbReference>
<evidence type="ECO:0000313" key="10">
    <source>
        <dbReference type="Proteomes" id="UP000229952"/>
    </source>
</evidence>
<dbReference type="Gene3D" id="3.20.20.70">
    <property type="entry name" value="Aldolase class I"/>
    <property type="match status" value="1"/>
</dbReference>
<dbReference type="EC" id="4.1.1.23" evidence="7"/>
<comment type="similarity">
    <text evidence="2 7">Belongs to the OMP decarboxylase family. Type 2 subfamily.</text>
</comment>
<dbReference type="InterPro" id="IPR018089">
    <property type="entry name" value="OMPdecase_AS"/>
</dbReference>
<dbReference type="InterPro" id="IPR013785">
    <property type="entry name" value="Aldolase_TIM"/>
</dbReference>
<comment type="pathway">
    <text evidence="1 7">Pyrimidine metabolism; UMP biosynthesis via de novo pathway; UMP from orotate: step 2/2.</text>
</comment>
<dbReference type="AlphaFoldDB" id="A0A2G9YYT6"/>
<dbReference type="PANTHER" id="PTHR43375:SF1">
    <property type="entry name" value="OROTIDINE 5'-PHOSPHATE DECARBOXYLASE"/>
    <property type="match status" value="1"/>
</dbReference>
<dbReference type="UniPathway" id="UPA00070">
    <property type="reaction ID" value="UER00120"/>
</dbReference>
<reference evidence="9 10" key="1">
    <citation type="submission" date="2017-09" db="EMBL/GenBank/DDBJ databases">
        <title>Depth-based differentiation of microbial function through sediment-hosted aquifers and enrichment of novel symbionts in the deep terrestrial subsurface.</title>
        <authorList>
            <person name="Probst A.J."/>
            <person name="Ladd B."/>
            <person name="Jarett J.K."/>
            <person name="Geller-Mcgrath D.E."/>
            <person name="Sieber C.M."/>
            <person name="Emerson J.B."/>
            <person name="Anantharaman K."/>
            <person name="Thomas B.C."/>
            <person name="Malmstrom R."/>
            <person name="Stieglmeier M."/>
            <person name="Klingl A."/>
            <person name="Woyke T."/>
            <person name="Ryan C.M."/>
            <person name="Banfield J.F."/>
        </authorList>
    </citation>
    <scope>NUCLEOTIDE SEQUENCE [LARGE SCALE GENOMIC DNA]</scope>
    <source>
        <strain evidence="9">CG23_combo_of_CG06-09_8_20_14_all_37_18</strain>
    </source>
</reference>
<accession>A0A2G9YYT6</accession>
<dbReference type="CDD" id="cd04725">
    <property type="entry name" value="OMP_decarboxylase_like"/>
    <property type="match status" value="1"/>
</dbReference>
<evidence type="ECO:0000256" key="4">
    <source>
        <dbReference type="ARBA" id="ARBA00022975"/>
    </source>
</evidence>
<dbReference type="NCBIfam" id="TIGR02127">
    <property type="entry name" value="pyrF_sub2"/>
    <property type="match status" value="1"/>
</dbReference>
<proteinExistence type="inferred from homology"/>
<evidence type="ECO:0000256" key="5">
    <source>
        <dbReference type="ARBA" id="ARBA00023239"/>
    </source>
</evidence>
<organism evidence="9 10">
    <name type="scientific">Candidatus Nealsonbacteria bacterium CG23_combo_of_CG06-09_8_20_14_all_37_18</name>
    <dbReference type="NCBI Taxonomy" id="1974720"/>
    <lineage>
        <taxon>Bacteria</taxon>
        <taxon>Candidatus Nealsoniibacteriota</taxon>
    </lineage>
</organism>
<evidence type="ECO:0000256" key="7">
    <source>
        <dbReference type="HAMAP-Rule" id="MF_01215"/>
    </source>
</evidence>
<evidence type="ECO:0000313" key="9">
    <source>
        <dbReference type="EMBL" id="PIP24349.1"/>
    </source>
</evidence>
<dbReference type="SUPFAM" id="SSF51366">
    <property type="entry name" value="Ribulose-phoshate binding barrel"/>
    <property type="match status" value="1"/>
</dbReference>
<dbReference type="GO" id="GO:0006207">
    <property type="term" value="P:'de novo' pyrimidine nucleobase biosynthetic process"/>
    <property type="evidence" value="ECO:0007669"/>
    <property type="project" value="InterPro"/>
</dbReference>
<comment type="catalytic activity">
    <reaction evidence="6 7">
        <text>orotidine 5'-phosphate + H(+) = UMP + CO2</text>
        <dbReference type="Rhea" id="RHEA:11596"/>
        <dbReference type="ChEBI" id="CHEBI:15378"/>
        <dbReference type="ChEBI" id="CHEBI:16526"/>
        <dbReference type="ChEBI" id="CHEBI:57538"/>
        <dbReference type="ChEBI" id="CHEBI:57865"/>
        <dbReference type="EC" id="4.1.1.23"/>
    </reaction>
</comment>
<feature type="domain" description="Orotidine 5'-phosphate decarboxylase" evidence="8">
    <location>
        <begin position="18"/>
        <end position="278"/>
    </location>
</feature>
<comment type="caution">
    <text evidence="9">The sequence shown here is derived from an EMBL/GenBank/DDBJ whole genome shotgun (WGS) entry which is preliminary data.</text>
</comment>
<keyword evidence="3 7" id="KW-0210">Decarboxylase</keyword>
<dbReference type="PROSITE" id="PS00156">
    <property type="entry name" value="OMPDECASE"/>
    <property type="match status" value="1"/>
</dbReference>
<name>A0A2G9YYT6_9BACT</name>
<sequence length="306" mass="34304">MKNFADRLLEAIEKMENPSCIGLDPRIEDIPDFITKENEKKYNKTKEAVARSFFDFNKMIIDATFDIVPVYKPQIAFYEKYGSEGVKAFEDTVNYLKKKNKIVIEDAKRSDIGPTAEAYAQGHLNPEGFDVDAITVNPYLGIDGVKPFIDEAIKYGKGIFVLVKTSNPSSGDFQDRVLENGKKLYEVVGEMVQKWGVGTEGERGYQIVGAVVGATYPEQAKVLRKIMPKSIILVPGYGAQAGGARETIPNFNEDNQGAIVNNARGIIFAWKKEPYNNKFKPEEFHLVAREAALEMKKDLMEALKNQ</sequence>
<evidence type="ECO:0000256" key="6">
    <source>
        <dbReference type="ARBA" id="ARBA00049157"/>
    </source>
</evidence>
<dbReference type="GO" id="GO:0044205">
    <property type="term" value="P:'de novo' UMP biosynthetic process"/>
    <property type="evidence" value="ECO:0007669"/>
    <property type="project" value="UniProtKB-UniRule"/>
</dbReference>
<dbReference type="SMART" id="SM00934">
    <property type="entry name" value="OMPdecase"/>
    <property type="match status" value="1"/>
</dbReference>
<dbReference type="GO" id="GO:0004590">
    <property type="term" value="F:orotidine-5'-phosphate decarboxylase activity"/>
    <property type="evidence" value="ECO:0007669"/>
    <property type="project" value="UniProtKB-UniRule"/>
</dbReference>
<dbReference type="Pfam" id="PF00215">
    <property type="entry name" value="OMPdecase"/>
    <property type="match status" value="1"/>
</dbReference>
<dbReference type="HAMAP" id="MF_01215">
    <property type="entry name" value="OMPdecase_type2"/>
    <property type="match status" value="1"/>
</dbReference>
<dbReference type="Proteomes" id="UP000229952">
    <property type="component" value="Unassembled WGS sequence"/>
</dbReference>
<evidence type="ECO:0000256" key="3">
    <source>
        <dbReference type="ARBA" id="ARBA00022793"/>
    </source>
</evidence>